<dbReference type="SUPFAM" id="SSF52540">
    <property type="entry name" value="P-loop containing nucleoside triphosphate hydrolases"/>
    <property type="match status" value="1"/>
</dbReference>
<feature type="transmembrane region" description="Helical" evidence="4">
    <location>
        <begin position="244"/>
        <end position="268"/>
    </location>
</feature>
<comment type="similarity">
    <text evidence="1">Belongs to the TRAFAC class TrmE-Era-EngA-EngB-Septin-like GTPase superfamily. AIG1/Toc34/Toc159-like paraseptin GTPase family. IAN subfamily.</text>
</comment>
<dbReference type="PANTHER" id="PTHR10903:SF186">
    <property type="entry name" value="GTPASE IMAP FAMILY MEMBER 4-LIKE-RELATED"/>
    <property type="match status" value="1"/>
</dbReference>
<dbReference type="InterPro" id="IPR006703">
    <property type="entry name" value="G_AIG1"/>
</dbReference>
<dbReference type="FunFam" id="3.40.50.300:FF:000366">
    <property type="entry name" value="GTPase, IMAP family member 2"/>
    <property type="match status" value="1"/>
</dbReference>
<feature type="domain" description="AIG1-type G" evidence="5">
    <location>
        <begin position="10"/>
        <end position="208"/>
    </location>
</feature>
<dbReference type="Pfam" id="PF04548">
    <property type="entry name" value="AIG1"/>
    <property type="match status" value="1"/>
</dbReference>
<evidence type="ECO:0000313" key="6">
    <source>
        <dbReference type="Ensembl" id="ENSPNYP00000031294.1"/>
    </source>
</evidence>
<dbReference type="GO" id="GO:0005525">
    <property type="term" value="F:GTP binding"/>
    <property type="evidence" value="ECO:0007669"/>
    <property type="project" value="UniProtKB-KW"/>
</dbReference>
<dbReference type="CDD" id="cd01852">
    <property type="entry name" value="AIG1"/>
    <property type="match status" value="1"/>
</dbReference>
<name>A0A3B4H9Y2_9CICH</name>
<dbReference type="STRING" id="303518.ENSPNYP00000031294"/>
<reference evidence="6" key="1">
    <citation type="submission" date="2023-09" db="UniProtKB">
        <authorList>
            <consortium name="Ensembl"/>
        </authorList>
    </citation>
    <scope>IDENTIFICATION</scope>
</reference>
<dbReference type="Gene3D" id="3.40.50.300">
    <property type="entry name" value="P-loop containing nucleotide triphosphate hydrolases"/>
    <property type="match status" value="1"/>
</dbReference>
<dbReference type="GeneTree" id="ENSGT01120000271858"/>
<sequence>MQTGGEHVQEKDLRIVLVGITGAGKSAAGNTILGQRIFYSNPSAFSECQKKATQVDGQRVVVVDTPGLFNIFKTEEEVKTEIEKCWSLVDPGPHVFLIVIQAGRFTEEEQQTVRIIQKMFGKKSAGYSMALFTHGDNLEADGDSIDKIISDNSALQYFISQCGGGYHLLNNRKEDRSQVTELLMKINTMVQKNRERSYYTDQMFEEAQRAIRKEMRRLQTENPKMDVKEARGQAEGDNSFIRTALAAAVSIALAAVEAAAAILSRVFTSCHKSPQRSSSFFFLSGISIFNILCPICALSLLYTNTRDCYCFPILTMFNMNIILYEYKRIYNEYTVSSS</sequence>
<dbReference type="PROSITE" id="PS51720">
    <property type="entry name" value="G_AIG1"/>
    <property type="match status" value="1"/>
</dbReference>
<evidence type="ECO:0000259" key="5">
    <source>
        <dbReference type="PROSITE" id="PS51720"/>
    </source>
</evidence>
<dbReference type="Ensembl" id="ENSPNYT00000032046.1">
    <property type="protein sequence ID" value="ENSPNYP00000031294.1"/>
    <property type="gene ID" value="ENSPNYG00000023596.1"/>
</dbReference>
<evidence type="ECO:0000256" key="1">
    <source>
        <dbReference type="ARBA" id="ARBA00008535"/>
    </source>
</evidence>
<accession>A0A3B4H9Y2</accession>
<dbReference type="PANTHER" id="PTHR10903">
    <property type="entry name" value="GTPASE, IMAP FAMILY MEMBER-RELATED"/>
    <property type="match status" value="1"/>
</dbReference>
<keyword evidence="2" id="KW-0547">Nucleotide-binding</keyword>
<dbReference type="InterPro" id="IPR045058">
    <property type="entry name" value="GIMA/IAN/Toc"/>
</dbReference>
<dbReference type="InterPro" id="IPR027417">
    <property type="entry name" value="P-loop_NTPase"/>
</dbReference>
<keyword evidence="3" id="KW-0342">GTP-binding</keyword>
<protein>
    <recommendedName>
        <fullName evidence="5">AIG1-type G domain-containing protein</fullName>
    </recommendedName>
</protein>
<evidence type="ECO:0000256" key="3">
    <source>
        <dbReference type="ARBA" id="ARBA00023134"/>
    </source>
</evidence>
<organism evidence="6">
    <name type="scientific">Pundamilia nyererei</name>
    <dbReference type="NCBI Taxonomy" id="303518"/>
    <lineage>
        <taxon>Eukaryota</taxon>
        <taxon>Metazoa</taxon>
        <taxon>Chordata</taxon>
        <taxon>Craniata</taxon>
        <taxon>Vertebrata</taxon>
        <taxon>Euteleostomi</taxon>
        <taxon>Actinopterygii</taxon>
        <taxon>Neopterygii</taxon>
        <taxon>Teleostei</taxon>
        <taxon>Neoteleostei</taxon>
        <taxon>Acanthomorphata</taxon>
        <taxon>Ovalentaria</taxon>
        <taxon>Cichlomorphae</taxon>
        <taxon>Cichliformes</taxon>
        <taxon>Cichlidae</taxon>
        <taxon>African cichlids</taxon>
        <taxon>Pseudocrenilabrinae</taxon>
        <taxon>Haplochromini</taxon>
        <taxon>Pundamilia</taxon>
    </lineage>
</organism>
<dbReference type="AlphaFoldDB" id="A0A3B4H9Y2"/>
<evidence type="ECO:0000256" key="2">
    <source>
        <dbReference type="ARBA" id="ARBA00022741"/>
    </source>
</evidence>
<keyword evidence="4" id="KW-1133">Transmembrane helix</keyword>
<feature type="transmembrane region" description="Helical" evidence="4">
    <location>
        <begin position="280"/>
        <end position="302"/>
    </location>
</feature>
<evidence type="ECO:0000256" key="4">
    <source>
        <dbReference type="SAM" id="Phobius"/>
    </source>
</evidence>
<proteinExistence type="inferred from homology"/>
<keyword evidence="4" id="KW-0812">Transmembrane</keyword>
<keyword evidence="4" id="KW-0472">Membrane</keyword>